<keyword evidence="7" id="KW-1185">Reference proteome</keyword>
<keyword evidence="4 5" id="KW-0472">Membrane</keyword>
<evidence type="ECO:0000256" key="3">
    <source>
        <dbReference type="ARBA" id="ARBA00022989"/>
    </source>
</evidence>
<sequence length="100" mass="11295">MWGMLAHVGGILLGWIAPLIVWLMYKDRDEFVRRHAVHALNFQILLFISMMVSALLSIILIGLLLLPIVWILGLVFSIMAGIAANKGEEYKYPINVSFVK</sequence>
<evidence type="ECO:0000256" key="5">
    <source>
        <dbReference type="SAM" id="Phobius"/>
    </source>
</evidence>
<keyword evidence="2 5" id="KW-0812">Transmembrane</keyword>
<feature type="transmembrane region" description="Helical" evidence="5">
    <location>
        <begin position="6"/>
        <end position="25"/>
    </location>
</feature>
<dbReference type="Pfam" id="PF09685">
    <property type="entry name" value="MamF_MmsF"/>
    <property type="match status" value="1"/>
</dbReference>
<reference evidence="6 7" key="1">
    <citation type="submission" date="2020-04" db="EMBL/GenBank/DDBJ databases">
        <title>MicrobeNet Type strains.</title>
        <authorList>
            <person name="Nicholson A.C."/>
        </authorList>
    </citation>
    <scope>NUCLEOTIDE SEQUENCE [LARGE SCALE GENOMIC DNA]</scope>
    <source>
        <strain evidence="6 7">DSM 45078</strain>
    </source>
</reference>
<evidence type="ECO:0000256" key="1">
    <source>
        <dbReference type="ARBA" id="ARBA00004141"/>
    </source>
</evidence>
<comment type="subcellular location">
    <subcellularLocation>
        <location evidence="1">Membrane</location>
        <topology evidence="1">Multi-pass membrane protein</topology>
    </subcellularLocation>
</comment>
<dbReference type="Proteomes" id="UP000565715">
    <property type="component" value="Unassembled WGS sequence"/>
</dbReference>
<dbReference type="AlphaFoldDB" id="A0A846XNN2"/>
<evidence type="ECO:0000313" key="6">
    <source>
        <dbReference type="EMBL" id="NKY36809.1"/>
    </source>
</evidence>
<evidence type="ECO:0000256" key="2">
    <source>
        <dbReference type="ARBA" id="ARBA00022692"/>
    </source>
</evidence>
<comment type="caution">
    <text evidence="6">The sequence shown here is derived from an EMBL/GenBank/DDBJ whole genome shotgun (WGS) entry which is preliminary data.</text>
</comment>
<evidence type="ECO:0000256" key="4">
    <source>
        <dbReference type="ARBA" id="ARBA00023136"/>
    </source>
</evidence>
<accession>A0A846XNN2</accession>
<protein>
    <submittedName>
        <fullName evidence="6">DUF4870 domain-containing protein</fullName>
    </submittedName>
</protein>
<gene>
    <name evidence="6" type="ORF">HGA13_27615</name>
</gene>
<keyword evidence="3 5" id="KW-1133">Transmembrane helix</keyword>
<feature type="transmembrane region" description="Helical" evidence="5">
    <location>
        <begin position="37"/>
        <end position="61"/>
    </location>
</feature>
<name>A0A846XNN2_9NOCA</name>
<dbReference type="EMBL" id="JAAXOO010000007">
    <property type="protein sequence ID" value="NKY36809.1"/>
    <property type="molecule type" value="Genomic_DNA"/>
</dbReference>
<organism evidence="6 7">
    <name type="scientific">Nocardia speluncae</name>
    <dbReference type="NCBI Taxonomy" id="419477"/>
    <lineage>
        <taxon>Bacteria</taxon>
        <taxon>Bacillati</taxon>
        <taxon>Actinomycetota</taxon>
        <taxon>Actinomycetes</taxon>
        <taxon>Mycobacteriales</taxon>
        <taxon>Nocardiaceae</taxon>
        <taxon>Nocardia</taxon>
    </lineage>
</organism>
<evidence type="ECO:0000313" key="7">
    <source>
        <dbReference type="Proteomes" id="UP000565715"/>
    </source>
</evidence>
<proteinExistence type="predicted"/>
<feature type="transmembrane region" description="Helical" evidence="5">
    <location>
        <begin position="67"/>
        <end position="84"/>
    </location>
</feature>
<dbReference type="InterPro" id="IPR019109">
    <property type="entry name" value="MamF_MmsF"/>
</dbReference>